<dbReference type="Proteomes" id="UP000297475">
    <property type="component" value="Unassembled WGS sequence"/>
</dbReference>
<accession>A0A4Z0W7J3</accession>
<dbReference type="OrthoDB" id="9784988at2"/>
<comment type="caution">
    <text evidence="1">The sequence shown here is derived from an EMBL/GenBank/DDBJ whole genome shotgun (WGS) entry which is preliminary data.</text>
</comment>
<sequence length="314" mass="35067">MSELSSESLEWLWDFDKQKPHVRHWPAITQGAVHIHDVSDLSELRRAAANVTDVDQWSDTWQRLMPTEQISVAVDTLADMIDHNREGCLGEAANLKGYSESVFALARGEVLTSLPFPARLALLSDGLATIETEEHEHDVRASLEELTVSDLQMLARQSERIPQRLRKAELIDALVAAEDNGEIELPLGDISPAPPLHGWLEGLVQQYVRSLHDSLSHPVYPRAFREAVWRQAIEQASIDALRRALELEYWEVLSAGVEETEADDDAELAADGYNIRAEARPAAGPWEPGIAKDDRDTAIMWLAVGLLAVGWLFF</sequence>
<dbReference type="EMBL" id="SRMF01000002">
    <property type="protein sequence ID" value="TGG94024.1"/>
    <property type="molecule type" value="Genomic_DNA"/>
</dbReference>
<organism evidence="1 2">
    <name type="scientific">Natronospirillum operosum</name>
    <dbReference type="NCBI Taxonomy" id="2759953"/>
    <lineage>
        <taxon>Bacteria</taxon>
        <taxon>Pseudomonadati</taxon>
        <taxon>Pseudomonadota</taxon>
        <taxon>Gammaproteobacteria</taxon>
        <taxon>Oceanospirillales</taxon>
        <taxon>Natronospirillaceae</taxon>
        <taxon>Natronospirillum</taxon>
    </lineage>
</organism>
<evidence type="ECO:0000313" key="1">
    <source>
        <dbReference type="EMBL" id="TGG94024.1"/>
    </source>
</evidence>
<keyword evidence="2" id="KW-1185">Reference proteome</keyword>
<dbReference type="AlphaFoldDB" id="A0A4Z0W7J3"/>
<evidence type="ECO:0000313" key="2">
    <source>
        <dbReference type="Proteomes" id="UP000297475"/>
    </source>
</evidence>
<dbReference type="RefSeq" id="WP_135482593.1">
    <property type="nucleotide sequence ID" value="NZ_SRMF01000002.1"/>
</dbReference>
<gene>
    <name evidence="1" type="ORF">E4656_07540</name>
</gene>
<protein>
    <submittedName>
        <fullName evidence="1">Uncharacterized protein</fullName>
    </submittedName>
</protein>
<proteinExistence type="predicted"/>
<reference evidence="1 2" key="1">
    <citation type="submission" date="2019-04" db="EMBL/GenBank/DDBJ databases">
        <title>Natronospirillum operosus gen. nov., sp. nov., a haloalkaliphilic satellite isolated from decaying biomass of laboratory culture of cyanobacterium Geitlerinema sp. and proposal of Natronospirillaceae fam. nov. and Saccharospirillaceae fam. nov.</title>
        <authorList>
            <person name="Kevbrin V."/>
            <person name="Boltyanskaya Y."/>
            <person name="Koziaeva V."/>
            <person name="Grouzdev D.S."/>
            <person name="Park M."/>
            <person name="Cho J."/>
        </authorList>
    </citation>
    <scope>NUCLEOTIDE SEQUENCE [LARGE SCALE GENOMIC DNA]</scope>
    <source>
        <strain evidence="1 2">G-116</strain>
    </source>
</reference>
<name>A0A4Z0W7J3_9GAMM</name>